<dbReference type="SUPFAM" id="SSF46785">
    <property type="entry name" value="Winged helix' DNA-binding domain"/>
    <property type="match status" value="2"/>
</dbReference>
<dbReference type="InterPro" id="IPR008920">
    <property type="entry name" value="TF_FadR/GntR_C"/>
</dbReference>
<gene>
    <name evidence="5" type="primary">yjjM</name>
    <name evidence="5" type="ORF">Pan44_17620</name>
</gene>
<evidence type="ECO:0000259" key="4">
    <source>
        <dbReference type="SMART" id="SM00895"/>
    </source>
</evidence>
<keyword evidence="1" id="KW-0805">Transcription regulation</keyword>
<dbReference type="Pfam" id="PF07729">
    <property type="entry name" value="FCD"/>
    <property type="match status" value="1"/>
</dbReference>
<feature type="domain" description="GntR C-terminal" evidence="4">
    <location>
        <begin position="155"/>
        <end position="273"/>
    </location>
</feature>
<dbReference type="EMBL" id="CP036271">
    <property type="protein sequence ID" value="QDT53739.1"/>
    <property type="molecule type" value="Genomic_DNA"/>
</dbReference>
<dbReference type="OrthoDB" id="9781630at2"/>
<evidence type="ECO:0000256" key="2">
    <source>
        <dbReference type="ARBA" id="ARBA00023125"/>
    </source>
</evidence>
<name>A0A517SC86_9PLAN</name>
<dbReference type="RefSeq" id="WP_145029187.1">
    <property type="nucleotide sequence ID" value="NZ_CP036271.1"/>
</dbReference>
<keyword evidence="2" id="KW-0238">DNA-binding</keyword>
<dbReference type="Gene3D" id="1.20.120.530">
    <property type="entry name" value="GntR ligand-binding domain-like"/>
    <property type="match status" value="1"/>
</dbReference>
<dbReference type="PANTHER" id="PTHR43537:SF5">
    <property type="entry name" value="UXU OPERON TRANSCRIPTIONAL REGULATOR"/>
    <property type="match status" value="1"/>
</dbReference>
<dbReference type="InterPro" id="IPR036390">
    <property type="entry name" value="WH_DNA-bd_sf"/>
</dbReference>
<dbReference type="SMART" id="SM00895">
    <property type="entry name" value="FCD"/>
    <property type="match status" value="1"/>
</dbReference>
<evidence type="ECO:0000256" key="3">
    <source>
        <dbReference type="ARBA" id="ARBA00023163"/>
    </source>
</evidence>
<dbReference type="Proteomes" id="UP000315700">
    <property type="component" value="Chromosome"/>
</dbReference>
<evidence type="ECO:0000256" key="1">
    <source>
        <dbReference type="ARBA" id="ARBA00023015"/>
    </source>
</evidence>
<organism evidence="5 6">
    <name type="scientific">Caulifigura coniformis</name>
    <dbReference type="NCBI Taxonomy" id="2527983"/>
    <lineage>
        <taxon>Bacteria</taxon>
        <taxon>Pseudomonadati</taxon>
        <taxon>Planctomycetota</taxon>
        <taxon>Planctomycetia</taxon>
        <taxon>Planctomycetales</taxon>
        <taxon>Planctomycetaceae</taxon>
        <taxon>Caulifigura</taxon>
    </lineage>
</organism>
<dbReference type="FunCoup" id="A0A517SC86">
    <property type="interactions" value="2"/>
</dbReference>
<dbReference type="AlphaFoldDB" id="A0A517SC86"/>
<dbReference type="SUPFAM" id="SSF48008">
    <property type="entry name" value="GntR ligand-binding domain-like"/>
    <property type="match status" value="1"/>
</dbReference>
<sequence>MSMTDYIRSDLAVRLRSGLEIPEPLTIDSVAEWYKVSFTPVRTAIAGLIDEGLLVKAPNRRLSVSSQAVQPAETTSVELPKPPRDHYEEIVSDLIRASLRGEAVYLREEVTADHYDISRSAIRNVFHRLAGEGILDHIPRRGWRLRVFRQDDLKAYVEVREVLETKALALAFPHVDSGQLERMLAANVLPTTPDELPRIDESLHSYLIDLSGNAYIKDFFARQGRYYGLLFQWEDHDREAAIETVKQHRKILTNLLNRDMRAAQVSLSYHIVNNHPILSRIKGERPDVPA</sequence>
<dbReference type="InterPro" id="IPR036388">
    <property type="entry name" value="WH-like_DNA-bd_sf"/>
</dbReference>
<dbReference type="InterPro" id="IPR011711">
    <property type="entry name" value="GntR_C"/>
</dbReference>
<dbReference type="PANTHER" id="PTHR43537">
    <property type="entry name" value="TRANSCRIPTIONAL REGULATOR, GNTR FAMILY"/>
    <property type="match status" value="1"/>
</dbReference>
<dbReference type="GO" id="GO:0003677">
    <property type="term" value="F:DNA binding"/>
    <property type="evidence" value="ECO:0007669"/>
    <property type="project" value="UniProtKB-KW"/>
</dbReference>
<protein>
    <submittedName>
        <fullName evidence="5">Putative HTH-type transcriptional regulator YjjM</fullName>
    </submittedName>
</protein>
<reference evidence="5 6" key="1">
    <citation type="submission" date="2019-02" db="EMBL/GenBank/DDBJ databases">
        <title>Deep-cultivation of Planctomycetes and their phenomic and genomic characterization uncovers novel biology.</title>
        <authorList>
            <person name="Wiegand S."/>
            <person name="Jogler M."/>
            <person name="Boedeker C."/>
            <person name="Pinto D."/>
            <person name="Vollmers J."/>
            <person name="Rivas-Marin E."/>
            <person name="Kohn T."/>
            <person name="Peeters S.H."/>
            <person name="Heuer A."/>
            <person name="Rast P."/>
            <person name="Oberbeckmann S."/>
            <person name="Bunk B."/>
            <person name="Jeske O."/>
            <person name="Meyerdierks A."/>
            <person name="Storesund J.E."/>
            <person name="Kallscheuer N."/>
            <person name="Luecker S."/>
            <person name="Lage O.M."/>
            <person name="Pohl T."/>
            <person name="Merkel B.J."/>
            <person name="Hornburger P."/>
            <person name="Mueller R.-W."/>
            <person name="Bruemmer F."/>
            <person name="Labrenz M."/>
            <person name="Spormann A.M."/>
            <person name="Op den Camp H."/>
            <person name="Overmann J."/>
            <person name="Amann R."/>
            <person name="Jetten M.S.M."/>
            <person name="Mascher T."/>
            <person name="Medema M.H."/>
            <person name="Devos D.P."/>
            <person name="Kaster A.-K."/>
            <person name="Ovreas L."/>
            <person name="Rohde M."/>
            <person name="Galperin M.Y."/>
            <person name="Jogler C."/>
        </authorList>
    </citation>
    <scope>NUCLEOTIDE SEQUENCE [LARGE SCALE GENOMIC DNA]</scope>
    <source>
        <strain evidence="5 6">Pan44</strain>
    </source>
</reference>
<dbReference type="KEGG" id="ccos:Pan44_17620"/>
<proteinExistence type="predicted"/>
<evidence type="ECO:0000313" key="5">
    <source>
        <dbReference type="EMBL" id="QDT53739.1"/>
    </source>
</evidence>
<dbReference type="InParanoid" id="A0A517SC86"/>
<accession>A0A517SC86</accession>
<evidence type="ECO:0000313" key="6">
    <source>
        <dbReference type="Proteomes" id="UP000315700"/>
    </source>
</evidence>
<keyword evidence="6" id="KW-1185">Reference proteome</keyword>
<dbReference type="Gene3D" id="1.10.10.10">
    <property type="entry name" value="Winged helix-like DNA-binding domain superfamily/Winged helix DNA-binding domain"/>
    <property type="match status" value="2"/>
</dbReference>
<keyword evidence="3" id="KW-0804">Transcription</keyword>